<feature type="region of interest" description="Disordered" evidence="1">
    <location>
        <begin position="420"/>
        <end position="469"/>
    </location>
</feature>
<dbReference type="OrthoDB" id="1935413at2759"/>
<dbReference type="InterPro" id="IPR003611">
    <property type="entry name" value="NUMOD3"/>
</dbReference>
<keyword evidence="3" id="KW-1185">Reference proteome</keyword>
<evidence type="ECO:0000259" key="2">
    <source>
        <dbReference type="Pfam" id="PF07460"/>
    </source>
</evidence>
<sequence>MPLLDIAITQSTFQNNLGSSGVQSFIFGTIPNYCLLRHEDRWASLRKSLQNTGNSKFNLSQLIKKSHHKFLVKAVATLEPKCSVQTIDEEKRNKVLSFNAEPHEEDSEEVAEREKLRRKRISKANKGNTPWNKGRKHSPETLQRIRERTRLAMQNPKVKMKLANIGHSQTPETREKIGVGVRLGWQKRREKLLLQETCLFDWQNLIAESARKGLLEEEELQWDSYQVMNERLQQEWLASIEYRKTTPRPKGSKRAPKSLEQRRKIAEAIAAKWADPEYRSRVTSALAKYHNIPEGAERKVRRKPSGRSQSPRTPKKKVNDGESSASSETKVHTQKPKSKKRTAPKYKDPLANSKLEMLKTIRAKRGVSEAKKNEALEQAKLLIAEAEKAATALEIAAKRSPVARASLIEARKLIAEATQSIESIENQDPSSEYDTTTGPQNHENPVTDDHVGVNGTGTGFVQKTDDQNPVIGAYNTPMLEEMGMNHKLPSRFGGYEFSKLDIGSFIGKKSELRELIDQQHVHELNGTTKLNGLSSHHHVTKSQNHEERVPPISAKTATKKWVCGRLVEVEEDE</sequence>
<gene>
    <name evidence="4" type="primary">LOC110791628</name>
</gene>
<dbReference type="PANTHER" id="PTHR34199:SF2">
    <property type="entry name" value="NUMOD3 MOTIF FAMILY PROTEIN, EXPRESSED"/>
    <property type="match status" value="1"/>
</dbReference>
<evidence type="ECO:0000313" key="4">
    <source>
        <dbReference type="RefSeq" id="XP_021852087.1"/>
    </source>
</evidence>
<name>A0A9R0IMI0_SPIOL</name>
<accession>A0A9R0IMI0</accession>
<feature type="region of interest" description="Disordered" evidence="1">
    <location>
        <begin position="293"/>
        <end position="352"/>
    </location>
</feature>
<dbReference type="Proteomes" id="UP000813463">
    <property type="component" value="Chromosome 3"/>
</dbReference>
<dbReference type="PANTHER" id="PTHR34199">
    <property type="entry name" value="NUMOD3 MOTIF FAMILY PROTEIN, EXPRESSED"/>
    <property type="match status" value="1"/>
</dbReference>
<reference evidence="4" key="2">
    <citation type="submission" date="2025-08" db="UniProtKB">
        <authorList>
            <consortium name="RefSeq"/>
        </authorList>
    </citation>
    <scope>IDENTIFICATION</scope>
    <source>
        <tissue evidence="4">Leaf</tissue>
    </source>
</reference>
<dbReference type="RefSeq" id="XP_021852087.1">
    <property type="nucleotide sequence ID" value="XM_021996395.2"/>
</dbReference>
<reference evidence="3" key="1">
    <citation type="journal article" date="2021" name="Nat. Commun.">
        <title>Genomic analyses provide insights into spinach domestication and the genetic basis of agronomic traits.</title>
        <authorList>
            <person name="Cai X."/>
            <person name="Sun X."/>
            <person name="Xu C."/>
            <person name="Sun H."/>
            <person name="Wang X."/>
            <person name="Ge C."/>
            <person name="Zhang Z."/>
            <person name="Wang Q."/>
            <person name="Fei Z."/>
            <person name="Jiao C."/>
            <person name="Wang Q."/>
        </authorList>
    </citation>
    <scope>NUCLEOTIDE SEQUENCE [LARGE SCALE GENOMIC DNA]</scope>
    <source>
        <strain evidence="3">cv. Varoflay</strain>
    </source>
</reference>
<dbReference type="Pfam" id="PF07460">
    <property type="entry name" value="NUMOD3"/>
    <property type="match status" value="1"/>
</dbReference>
<feature type="domain" description="Nuclease associated modular" evidence="2">
    <location>
        <begin position="118"/>
        <end position="146"/>
    </location>
</feature>
<protein>
    <recommendedName>
        <fullName evidence="2">Nuclease associated modular domain-containing protein</fullName>
    </recommendedName>
</protein>
<dbReference type="GeneID" id="110791628"/>
<proteinExistence type="predicted"/>
<dbReference type="AlphaFoldDB" id="A0A9R0IMI0"/>
<dbReference type="KEGG" id="soe:110791628"/>
<organism evidence="3 4">
    <name type="scientific">Spinacia oleracea</name>
    <name type="common">Spinach</name>
    <dbReference type="NCBI Taxonomy" id="3562"/>
    <lineage>
        <taxon>Eukaryota</taxon>
        <taxon>Viridiplantae</taxon>
        <taxon>Streptophyta</taxon>
        <taxon>Embryophyta</taxon>
        <taxon>Tracheophyta</taxon>
        <taxon>Spermatophyta</taxon>
        <taxon>Magnoliopsida</taxon>
        <taxon>eudicotyledons</taxon>
        <taxon>Gunneridae</taxon>
        <taxon>Pentapetalae</taxon>
        <taxon>Caryophyllales</taxon>
        <taxon>Chenopodiaceae</taxon>
        <taxon>Chenopodioideae</taxon>
        <taxon>Anserineae</taxon>
        <taxon>Spinacia</taxon>
    </lineage>
</organism>
<feature type="compositionally biased region" description="Basic residues" evidence="1">
    <location>
        <begin position="332"/>
        <end position="344"/>
    </location>
</feature>
<evidence type="ECO:0000256" key="1">
    <source>
        <dbReference type="SAM" id="MobiDB-lite"/>
    </source>
</evidence>
<dbReference type="GO" id="GO:0003677">
    <property type="term" value="F:DNA binding"/>
    <property type="evidence" value="ECO:0007669"/>
    <property type="project" value="InterPro"/>
</dbReference>
<evidence type="ECO:0000313" key="3">
    <source>
        <dbReference type="Proteomes" id="UP000813463"/>
    </source>
</evidence>
<feature type="compositionally biased region" description="Polar residues" evidence="1">
    <location>
        <begin position="420"/>
        <end position="444"/>
    </location>
</feature>